<evidence type="ECO:0000256" key="2">
    <source>
        <dbReference type="ARBA" id="ARBA00022688"/>
    </source>
</evidence>
<evidence type="ECO:0000313" key="5">
    <source>
        <dbReference type="EMBL" id="MFC3114647.1"/>
    </source>
</evidence>
<evidence type="ECO:0000313" key="6">
    <source>
        <dbReference type="Proteomes" id="UP001595555"/>
    </source>
</evidence>
<keyword evidence="2 4" id="KW-0831">Ubiquinone biosynthesis</keyword>
<gene>
    <name evidence="4" type="primary">ubiC</name>
    <name evidence="5" type="ORF">ACFODX_03695</name>
</gene>
<keyword evidence="4" id="KW-0670">Pyruvate</keyword>
<dbReference type="EMBL" id="JBHRTF010000002">
    <property type="protein sequence ID" value="MFC3114647.1"/>
    <property type="molecule type" value="Genomic_DNA"/>
</dbReference>
<comment type="subcellular location">
    <subcellularLocation>
        <location evidence="4">Cytoplasm</location>
    </subcellularLocation>
</comment>
<accession>A0ABV7FE51</accession>
<evidence type="ECO:0000256" key="4">
    <source>
        <dbReference type="HAMAP-Rule" id="MF_01632"/>
    </source>
</evidence>
<dbReference type="Proteomes" id="UP001595555">
    <property type="component" value="Unassembled WGS sequence"/>
</dbReference>
<feature type="binding site" evidence="4">
    <location>
        <position position="121"/>
    </location>
    <ligand>
        <name>substrate</name>
    </ligand>
</feature>
<dbReference type="PANTHER" id="PTHR38683:SF1">
    <property type="entry name" value="CHORISMATE PYRUVATE-LYASE"/>
    <property type="match status" value="1"/>
</dbReference>
<keyword evidence="6" id="KW-1185">Reference proteome</keyword>
<organism evidence="5 6">
    <name type="scientific">Cellvibrio fontiphilus</name>
    <dbReference type="NCBI Taxonomy" id="1815559"/>
    <lineage>
        <taxon>Bacteria</taxon>
        <taxon>Pseudomonadati</taxon>
        <taxon>Pseudomonadota</taxon>
        <taxon>Gammaproteobacteria</taxon>
        <taxon>Cellvibrionales</taxon>
        <taxon>Cellvibrionaceae</taxon>
        <taxon>Cellvibrio</taxon>
    </lineage>
</organism>
<comment type="caution">
    <text evidence="4">Lacks conserved residue(s) required for the propagation of feature annotation.</text>
</comment>
<proteinExistence type="inferred from homology"/>
<reference evidence="6" key="1">
    <citation type="journal article" date="2019" name="Int. J. Syst. Evol. Microbiol.">
        <title>The Global Catalogue of Microorganisms (GCM) 10K type strain sequencing project: providing services to taxonomists for standard genome sequencing and annotation.</title>
        <authorList>
            <consortium name="The Broad Institute Genomics Platform"/>
            <consortium name="The Broad Institute Genome Sequencing Center for Infectious Disease"/>
            <person name="Wu L."/>
            <person name="Ma J."/>
        </authorList>
    </citation>
    <scope>NUCLEOTIDE SEQUENCE [LARGE SCALE GENOMIC DNA]</scope>
    <source>
        <strain evidence="6">KCTC 52237</strain>
    </source>
</reference>
<keyword evidence="3 4" id="KW-0456">Lyase</keyword>
<feature type="binding site" evidence="4">
    <location>
        <position position="83"/>
    </location>
    <ligand>
        <name>substrate</name>
    </ligand>
</feature>
<dbReference type="InterPro" id="IPR028978">
    <property type="entry name" value="Chorismate_lyase_/UTRA_dom_sf"/>
</dbReference>
<comment type="caution">
    <text evidence="5">The sequence shown here is derived from an EMBL/GenBank/DDBJ whole genome shotgun (WGS) entry which is preliminary data.</text>
</comment>
<comment type="similarity">
    <text evidence="4">Belongs to the UbiC family.</text>
</comment>
<dbReference type="Pfam" id="PF04345">
    <property type="entry name" value="Chor_lyase"/>
    <property type="match status" value="1"/>
</dbReference>
<dbReference type="PANTHER" id="PTHR38683">
    <property type="entry name" value="CHORISMATE PYRUVATE-LYASE"/>
    <property type="match status" value="1"/>
</dbReference>
<sequence length="198" mass="22274">MPRVTASTRLHSPWRPRHQLPLRNRPSPCLHSWLDDEGSLTARLVGLSKGQFQVEVLRQQLALPSRDEQQALGMKRPARALIREVILRGHHQPWVFARSVLPLSSLSGKLRHLRKQRNRPLGAFLFSQPQLVRSPIAVASFNADDAYLPPGIACSTPLWGRRSVFALDGKPLLVSEVFLPAFCDQLRSNDSRSPITTD</sequence>
<comment type="pathway">
    <text evidence="4">Cofactor biosynthesis; ubiquinone biosynthesis.</text>
</comment>
<feature type="binding site" evidence="4">
    <location>
        <position position="176"/>
    </location>
    <ligand>
        <name>substrate</name>
    </ligand>
</feature>
<dbReference type="Gene3D" id="3.40.1410.10">
    <property type="entry name" value="Chorismate lyase-like"/>
    <property type="match status" value="1"/>
</dbReference>
<dbReference type="HAMAP" id="MF_01632">
    <property type="entry name" value="UbiC"/>
    <property type="match status" value="1"/>
</dbReference>
<comment type="catalytic activity">
    <reaction evidence="4">
        <text>chorismate = 4-hydroxybenzoate + pyruvate</text>
        <dbReference type="Rhea" id="RHEA:16505"/>
        <dbReference type="ChEBI" id="CHEBI:15361"/>
        <dbReference type="ChEBI" id="CHEBI:17879"/>
        <dbReference type="ChEBI" id="CHEBI:29748"/>
        <dbReference type="EC" id="4.1.3.40"/>
    </reaction>
</comment>
<dbReference type="InterPro" id="IPR007440">
    <property type="entry name" value="Chorismate--pyruvate_lyase"/>
</dbReference>
<comment type="function">
    <text evidence="4">Removes the pyruvyl group from chorismate, with concomitant aromatization of the ring, to provide 4-hydroxybenzoate (4HB) for the ubiquinone pathway.</text>
</comment>
<evidence type="ECO:0000256" key="1">
    <source>
        <dbReference type="ARBA" id="ARBA00022490"/>
    </source>
</evidence>
<keyword evidence="1 4" id="KW-0963">Cytoplasm</keyword>
<protein>
    <recommendedName>
        <fullName evidence="4">Probable chorismate pyruvate-lyase</fullName>
        <shortName evidence="4">CL</shortName>
        <shortName evidence="4">CPL</shortName>
        <ecNumber evidence="4">4.1.3.40</ecNumber>
    </recommendedName>
</protein>
<name>A0ABV7FE51_9GAMM</name>
<dbReference type="EC" id="4.1.3.40" evidence="4"/>
<dbReference type="GO" id="GO:0016829">
    <property type="term" value="F:lyase activity"/>
    <property type="evidence" value="ECO:0007669"/>
    <property type="project" value="UniProtKB-KW"/>
</dbReference>
<dbReference type="RefSeq" id="WP_378116185.1">
    <property type="nucleotide sequence ID" value="NZ_JBHRTF010000002.1"/>
</dbReference>
<evidence type="ECO:0000256" key="3">
    <source>
        <dbReference type="ARBA" id="ARBA00023239"/>
    </source>
</evidence>
<dbReference type="SUPFAM" id="SSF64288">
    <property type="entry name" value="Chorismate lyase-like"/>
    <property type="match status" value="1"/>
</dbReference>